<dbReference type="Gene3D" id="2.10.22.10">
    <property type="entry name" value="Antistasin, domain 1"/>
    <property type="match status" value="1"/>
</dbReference>
<proteinExistence type="predicted"/>
<dbReference type="GO" id="GO:0004867">
    <property type="term" value="F:serine-type endopeptidase inhibitor activity"/>
    <property type="evidence" value="ECO:0007669"/>
    <property type="project" value="InterPro"/>
</dbReference>
<dbReference type="SUPFAM" id="SSF57262">
    <property type="entry name" value="Leech antihemostatic proteins"/>
    <property type="match status" value="1"/>
</dbReference>
<evidence type="ECO:0000313" key="3">
    <source>
        <dbReference type="EMBL" id="KAG2383117.1"/>
    </source>
</evidence>
<dbReference type="InterPro" id="IPR011061">
    <property type="entry name" value="Hirudin/antistatin"/>
</dbReference>
<dbReference type="Proteomes" id="UP000816034">
    <property type="component" value="Unassembled WGS sequence"/>
</dbReference>
<keyword evidence="1" id="KW-1133">Transmembrane helix</keyword>
<dbReference type="AlphaFoldDB" id="A0AA88KJD3"/>
<feature type="domain" description="Antistasin-like" evidence="2">
    <location>
        <begin position="81"/>
        <end position="111"/>
    </location>
</feature>
<dbReference type="InterPro" id="IPR004094">
    <property type="entry name" value="Antistasin-like"/>
</dbReference>
<name>A0AA88KJD3_NAELO</name>
<reference evidence="3 4" key="1">
    <citation type="journal article" date="2018" name="BMC Genomics">
        <title>The genome of Naegleria lovaniensis, the basis for a comparative approach to unravel pathogenicity factors of the human pathogenic amoeba N. fowleri.</title>
        <authorList>
            <person name="Liechti N."/>
            <person name="Schurch N."/>
            <person name="Bruggmann R."/>
            <person name="Wittwer M."/>
        </authorList>
    </citation>
    <scope>NUCLEOTIDE SEQUENCE [LARGE SCALE GENOMIC DNA]</scope>
    <source>
        <strain evidence="3 4">ATCC 30569</strain>
    </source>
</reference>
<evidence type="ECO:0000313" key="4">
    <source>
        <dbReference type="Proteomes" id="UP000816034"/>
    </source>
</evidence>
<sequence>MSSSTALRSNCVLISCTLIIVILLIATFSMSFTLKNTNNHGEKEPIVNSHSEQVSVEFQNYIKERLGDESLPLSDEAEVIPSASTPCGATCAIFCEHGNVMDERGCPTCSCLPPPELQNLNLNR</sequence>
<evidence type="ECO:0000259" key="2">
    <source>
        <dbReference type="PROSITE" id="PS51252"/>
    </source>
</evidence>
<dbReference type="GeneID" id="68096909"/>
<dbReference type="PROSITE" id="PS51252">
    <property type="entry name" value="ANTISTASIN"/>
    <property type="match status" value="1"/>
</dbReference>
<keyword evidence="4" id="KW-1185">Reference proteome</keyword>
<dbReference type="Pfam" id="PF02822">
    <property type="entry name" value="Antistasin"/>
    <property type="match status" value="1"/>
</dbReference>
<accession>A0AA88KJD3</accession>
<feature type="transmembrane region" description="Helical" evidence="1">
    <location>
        <begin position="12"/>
        <end position="34"/>
    </location>
</feature>
<organism evidence="3 4">
    <name type="scientific">Naegleria lovaniensis</name>
    <name type="common">Amoeba</name>
    <dbReference type="NCBI Taxonomy" id="51637"/>
    <lineage>
        <taxon>Eukaryota</taxon>
        <taxon>Discoba</taxon>
        <taxon>Heterolobosea</taxon>
        <taxon>Tetramitia</taxon>
        <taxon>Eutetramitia</taxon>
        <taxon>Vahlkampfiidae</taxon>
        <taxon>Naegleria</taxon>
    </lineage>
</organism>
<comment type="caution">
    <text evidence="3">The sequence shown here is derived from an EMBL/GenBank/DDBJ whole genome shotgun (WGS) entry which is preliminary data.</text>
</comment>
<keyword evidence="1" id="KW-0812">Transmembrane</keyword>
<gene>
    <name evidence="3" type="ORF">C9374_004454</name>
</gene>
<evidence type="ECO:0000256" key="1">
    <source>
        <dbReference type="SAM" id="Phobius"/>
    </source>
</evidence>
<dbReference type="EMBL" id="PYSW02000021">
    <property type="protein sequence ID" value="KAG2383117.1"/>
    <property type="molecule type" value="Genomic_DNA"/>
</dbReference>
<keyword evidence="1" id="KW-0472">Membrane</keyword>
<protein>
    <recommendedName>
        <fullName evidence="2">Antistasin-like domain-containing protein</fullName>
    </recommendedName>
</protein>
<dbReference type="RefSeq" id="XP_044548796.1">
    <property type="nucleotide sequence ID" value="XM_044694095.1"/>
</dbReference>